<dbReference type="InterPro" id="IPR008928">
    <property type="entry name" value="6-hairpin_glycosidase_sf"/>
</dbReference>
<evidence type="ECO:0000313" key="1">
    <source>
        <dbReference type="EMBL" id="SHE98535.1"/>
    </source>
</evidence>
<keyword evidence="2" id="KW-1185">Reference proteome</keyword>
<gene>
    <name evidence="1" type="ORF">SAMN02746091_01531</name>
</gene>
<protein>
    <recommendedName>
        <fullName evidence="3">Cellobiose phosphorylase</fullName>
    </recommendedName>
</protein>
<organism evidence="1 2">
    <name type="scientific">Caloramator proteoclasticus DSM 10124</name>
    <dbReference type="NCBI Taxonomy" id="1121262"/>
    <lineage>
        <taxon>Bacteria</taxon>
        <taxon>Bacillati</taxon>
        <taxon>Bacillota</taxon>
        <taxon>Clostridia</taxon>
        <taxon>Eubacteriales</taxon>
        <taxon>Clostridiaceae</taxon>
        <taxon>Caloramator</taxon>
    </lineage>
</organism>
<sequence>MNNYYFDEKNRFVIENFNNSKPFSSFLPGIAGEKGIPMWIFYVNRGQCISAFGIKNKDNPIMEFFPAYKCYQNVQSVGFRTFIKFDNGVVYEPFLNIRNTKNVTQKMYIGMNELEIEEINNENDIQINVLYYMLPQEKLAALVRKVTIKNISKDKKKIEVLDGMPALLPYGVSDGGLKQVGNTLKAWMEVYNHEEGTPIFRMRSSSEDSVNVTEFKEGNFYLSFKNVNGNKELIKPIVDADLVFGMNTSLSFPDVFASNSIEDILRRKQITSNKVPCSFAAASAELNDGETMEVYSVVGHTIEASVLESYKDKFSSDVYINNKYLEGTQIIEKITNDINTKTSSKLFDEYCRQSYLDNILRGGYPVVFNNGGKTFVYYMYSRKHGDLERDYNYFSLQPEYYSSGNGNYRDVNQNRRNDVFFRPEVKSYNIKTFMNLIQADGYNPLVINGVRYRVNANDLHFVDELVEEGDVLKEFLNNSFTPGKLFTFIEQKNIKLKVSEEELLKKIMENVEEEVDAVHGEGFWTDHWTYNLDLIENYLEVYPDKKKDLLFNEYDYTYFDNSEVVLPREKRYVLAGDKVRQYNSLVEDKEKKKLIESRKTYKNLMRANKGLGEIYKTNLITKLVNLACVKFATIDPCGMGIEMEAGKPGWYDALNGLPGLFGSSVAEAYELVRLSNFIVDVLKENKDVEVKLPVEVYDLIEKEVELLETYNKSQEEDRDYKFWSHMSDLREKYREEVKFGFEGKEVSVNAEVLATKILDLKNKLQSKLEKAKEENGGIMPTYFYYDAEEYEVIEDKSEVEEDESTQRYVRVLKFRQHRMPLFLEGVVRGFKIYNDRELLSNVYNKVKESDLFDRKLKMYKVNASLNNETIEIGRARAFTPGWLENESIWLHMEYKYMLEILKSGLYDEFYSDFKNVLIPFMDPSIYGRSPLENSSFIASSANIDESIHGTGFVARLSGATAELLSIWRLMFVGKKPFDMRNGKLTLSFNPILPEWLFDEENKVSFNFLGRCNVTYYNPNRKNTYEIDSSNQRIVLYLIDGGKVEISGNVIEEEYAIKVREGKVNKIDVYLQ</sequence>
<name>A0A1M4XYM3_9CLOT</name>
<dbReference type="GO" id="GO:0005975">
    <property type="term" value="P:carbohydrate metabolic process"/>
    <property type="evidence" value="ECO:0007669"/>
    <property type="project" value="InterPro"/>
</dbReference>
<accession>A0A1M4XYM3</accession>
<evidence type="ECO:0008006" key="3">
    <source>
        <dbReference type="Google" id="ProtNLM"/>
    </source>
</evidence>
<dbReference type="Proteomes" id="UP000184423">
    <property type="component" value="Unassembled WGS sequence"/>
</dbReference>
<dbReference type="AlphaFoldDB" id="A0A1M4XYM3"/>
<proteinExistence type="predicted"/>
<reference evidence="2" key="1">
    <citation type="submission" date="2016-11" db="EMBL/GenBank/DDBJ databases">
        <authorList>
            <person name="Varghese N."/>
            <person name="Submissions S."/>
        </authorList>
    </citation>
    <scope>NUCLEOTIDE SEQUENCE [LARGE SCALE GENOMIC DNA]</scope>
    <source>
        <strain evidence="2">DSM 10124</strain>
    </source>
</reference>
<dbReference type="EMBL" id="FQVG01000027">
    <property type="protein sequence ID" value="SHE98535.1"/>
    <property type="molecule type" value="Genomic_DNA"/>
</dbReference>
<dbReference type="RefSeq" id="WP_073248831.1">
    <property type="nucleotide sequence ID" value="NZ_FQVG01000027.1"/>
</dbReference>
<dbReference type="SUPFAM" id="SSF48208">
    <property type="entry name" value="Six-hairpin glycosidases"/>
    <property type="match status" value="1"/>
</dbReference>
<evidence type="ECO:0000313" key="2">
    <source>
        <dbReference type="Proteomes" id="UP000184423"/>
    </source>
</evidence>